<organism evidence="3 4">
    <name type="scientific">Pedococcus dokdonensis</name>
    <dbReference type="NCBI Taxonomy" id="443156"/>
    <lineage>
        <taxon>Bacteria</taxon>
        <taxon>Bacillati</taxon>
        <taxon>Actinomycetota</taxon>
        <taxon>Actinomycetes</taxon>
        <taxon>Micrococcales</taxon>
        <taxon>Intrasporangiaceae</taxon>
        <taxon>Pedococcus</taxon>
    </lineage>
</organism>
<dbReference type="InterPro" id="IPR027381">
    <property type="entry name" value="LytR/CpsA/Psr_C"/>
</dbReference>
<keyword evidence="1" id="KW-1133">Transmembrane helix</keyword>
<protein>
    <submittedName>
        <fullName evidence="3">LytR cell envelope-related transcriptional attenuator</fullName>
    </submittedName>
</protein>
<reference evidence="4" key="1">
    <citation type="submission" date="2016-10" db="EMBL/GenBank/DDBJ databases">
        <authorList>
            <person name="Varghese N."/>
            <person name="Submissions S."/>
        </authorList>
    </citation>
    <scope>NUCLEOTIDE SEQUENCE [LARGE SCALE GENOMIC DNA]</scope>
    <source>
        <strain evidence="4">DSM 22329</strain>
    </source>
</reference>
<dbReference type="OrthoDB" id="4864198at2"/>
<evidence type="ECO:0000256" key="1">
    <source>
        <dbReference type="SAM" id="Phobius"/>
    </source>
</evidence>
<evidence type="ECO:0000313" key="3">
    <source>
        <dbReference type="EMBL" id="SDP64783.1"/>
    </source>
</evidence>
<gene>
    <name evidence="3" type="ORF">SAMN04489867_3285</name>
</gene>
<dbReference type="Proteomes" id="UP000199077">
    <property type="component" value="Chromosome I"/>
</dbReference>
<dbReference type="AlphaFoldDB" id="A0A1H0UF87"/>
<feature type="transmembrane region" description="Helical" evidence="1">
    <location>
        <begin position="20"/>
        <end position="39"/>
    </location>
</feature>
<dbReference type="Gene3D" id="3.30.70.2390">
    <property type="match status" value="1"/>
</dbReference>
<keyword evidence="1" id="KW-0472">Membrane</keyword>
<accession>A0A1H0UF87</accession>
<evidence type="ECO:0000313" key="4">
    <source>
        <dbReference type="Proteomes" id="UP000199077"/>
    </source>
</evidence>
<keyword evidence="1" id="KW-0812">Transmembrane</keyword>
<dbReference type="EMBL" id="LT629711">
    <property type="protein sequence ID" value="SDP64783.1"/>
    <property type="molecule type" value="Genomic_DNA"/>
</dbReference>
<name>A0A1H0UF87_9MICO</name>
<dbReference type="RefSeq" id="WP_091787854.1">
    <property type="nucleotide sequence ID" value="NZ_LT629711.1"/>
</dbReference>
<keyword evidence="4" id="KW-1185">Reference proteome</keyword>
<dbReference type="Pfam" id="PF13399">
    <property type="entry name" value="LytR_C"/>
    <property type="match status" value="1"/>
</dbReference>
<sequence length="176" mass="18620">MSYVVESGASRARRTRRRRALITLGVVALMLFFAFWYAYSYYRASDKANASPSSSCTATATSTARTPGQVTLNVYNATDRTGLAAKTAADVRKRGYKVSTVSNDPLQKDVKIAAEVRYGPTGRESAKLVLTLVKGAKGVKDSRTDSSVDLVLGAKFTALAPAPKNPSPAGATGSSC</sequence>
<proteinExistence type="predicted"/>
<dbReference type="STRING" id="443156.SAMN04489867_3285"/>
<feature type="domain" description="LytR/CpsA/Psr regulator C-terminal" evidence="2">
    <location>
        <begin position="69"/>
        <end position="156"/>
    </location>
</feature>
<evidence type="ECO:0000259" key="2">
    <source>
        <dbReference type="Pfam" id="PF13399"/>
    </source>
</evidence>